<gene>
    <name evidence="2" type="ORF">D5H78_09060</name>
</gene>
<feature type="region of interest" description="Disordered" evidence="1">
    <location>
        <begin position="24"/>
        <end position="65"/>
    </location>
</feature>
<evidence type="ECO:0000313" key="3">
    <source>
        <dbReference type="Proteomes" id="UP000265614"/>
    </source>
</evidence>
<dbReference type="AlphaFoldDB" id="A0A3A3YZR1"/>
<keyword evidence="3" id="KW-1185">Reference proteome</keyword>
<evidence type="ECO:0000313" key="2">
    <source>
        <dbReference type="EMBL" id="RJK96373.1"/>
    </source>
</evidence>
<organism evidence="2 3">
    <name type="scientific">Vallicoccus soli</name>
    <dbReference type="NCBI Taxonomy" id="2339232"/>
    <lineage>
        <taxon>Bacteria</taxon>
        <taxon>Bacillati</taxon>
        <taxon>Actinomycetota</taxon>
        <taxon>Actinomycetes</taxon>
        <taxon>Motilibacterales</taxon>
        <taxon>Vallicoccaceae</taxon>
        <taxon>Vallicoccus</taxon>
    </lineage>
</organism>
<proteinExistence type="predicted"/>
<protein>
    <submittedName>
        <fullName evidence="2">Uncharacterized protein</fullName>
    </submittedName>
</protein>
<name>A0A3A3YZR1_9ACTN</name>
<sequence>MSTTGSSEGRRRGLRGLFDRVALGLWGPPDLDPDKPPPPNPFTGTKYDPEVKRAAKEARRRERGR</sequence>
<feature type="compositionally biased region" description="Basic and acidic residues" evidence="1">
    <location>
        <begin position="47"/>
        <end position="65"/>
    </location>
</feature>
<comment type="caution">
    <text evidence="2">The sequence shown here is derived from an EMBL/GenBank/DDBJ whole genome shotgun (WGS) entry which is preliminary data.</text>
</comment>
<evidence type="ECO:0000256" key="1">
    <source>
        <dbReference type="SAM" id="MobiDB-lite"/>
    </source>
</evidence>
<reference evidence="2 3" key="1">
    <citation type="submission" date="2018-09" db="EMBL/GenBank/DDBJ databases">
        <title>YIM 75000 draft genome.</title>
        <authorList>
            <person name="Tang S."/>
            <person name="Feng Y."/>
        </authorList>
    </citation>
    <scope>NUCLEOTIDE SEQUENCE [LARGE SCALE GENOMIC DNA]</scope>
    <source>
        <strain evidence="2 3">YIM 75000</strain>
    </source>
</reference>
<accession>A0A3A3YZR1</accession>
<dbReference type="EMBL" id="QZEZ01000003">
    <property type="protein sequence ID" value="RJK96373.1"/>
    <property type="molecule type" value="Genomic_DNA"/>
</dbReference>
<dbReference type="RefSeq" id="WP_119950104.1">
    <property type="nucleotide sequence ID" value="NZ_QZEZ01000003.1"/>
</dbReference>
<dbReference type="Proteomes" id="UP000265614">
    <property type="component" value="Unassembled WGS sequence"/>
</dbReference>